<dbReference type="AlphaFoldDB" id="A0A252F147"/>
<comment type="caution">
    <text evidence="1">The sequence shown here is derived from an EMBL/GenBank/DDBJ whole genome shotgun (WGS) entry which is preliminary data.</text>
</comment>
<sequence>MILEYDDEGLYQYYYNNLYEVFLNKQDFRSSEYYGQLHEKLISFVRIVTDIYNNQSGKDVKIEAKMRKKCLLILSAILNSMIITAEAGAEKFLEKFFILTMNSRMDSQSDLGSRMFILYLLFLELQEECCGKQLCFVGEKLIPRLNLILDGKNKKTIIHDELKNILFVDNKGKDFRDDIISIWRIWCNQFLYLSDTDASHALYRALFTIKKDYDITDEISMPIWYVLRYI</sequence>
<evidence type="ECO:0000313" key="2">
    <source>
        <dbReference type="Proteomes" id="UP000194903"/>
    </source>
</evidence>
<accession>A0A252F147</accession>
<protein>
    <submittedName>
        <fullName evidence="1">Uncharacterized protein</fullName>
    </submittedName>
</protein>
<name>A0A252F147_9FIRM</name>
<gene>
    <name evidence="1" type="ORF">CBW42_12530</name>
</gene>
<evidence type="ECO:0000313" key="1">
    <source>
        <dbReference type="EMBL" id="OUM19534.1"/>
    </source>
</evidence>
<organism evidence="1 2">
    <name type="scientific">Butyricicoccus porcorum</name>
    <dbReference type="NCBI Taxonomy" id="1945634"/>
    <lineage>
        <taxon>Bacteria</taxon>
        <taxon>Bacillati</taxon>
        <taxon>Bacillota</taxon>
        <taxon>Clostridia</taxon>
        <taxon>Eubacteriales</taxon>
        <taxon>Butyricicoccaceae</taxon>
        <taxon>Butyricicoccus</taxon>
    </lineage>
</organism>
<dbReference type="Proteomes" id="UP000194903">
    <property type="component" value="Unassembled WGS sequence"/>
</dbReference>
<reference evidence="1 2" key="1">
    <citation type="submission" date="2017-05" db="EMBL/GenBank/DDBJ databases">
        <title>Butyricicoccus porcorum sp. nov. a butyrate-producing bacterium from the swine intestinal tract.</title>
        <authorList>
            <person name="Trachsel J."/>
            <person name="Humphrey S."/>
            <person name="Allen H.K."/>
        </authorList>
    </citation>
    <scope>NUCLEOTIDE SEQUENCE [LARGE SCALE GENOMIC DNA]</scope>
    <source>
        <strain evidence="1">BB10</strain>
    </source>
</reference>
<dbReference type="EMBL" id="NHOC01000015">
    <property type="protein sequence ID" value="OUM19534.1"/>
    <property type="molecule type" value="Genomic_DNA"/>
</dbReference>
<keyword evidence="2" id="KW-1185">Reference proteome</keyword>
<proteinExistence type="predicted"/>